<sequence>MTTSTSTSPEIIRVTDVSKRFILHKEKSLKERVLRGGRRSGHSEDFWRCATSTCPSRPARPSGSWAPTARARAPCSR</sequence>
<organism evidence="2 3">
    <name type="scientific">Blastococcus brunescens</name>
    <dbReference type="NCBI Taxonomy" id="1564165"/>
    <lineage>
        <taxon>Bacteria</taxon>
        <taxon>Bacillati</taxon>
        <taxon>Actinomycetota</taxon>
        <taxon>Actinomycetes</taxon>
        <taxon>Geodermatophilales</taxon>
        <taxon>Geodermatophilaceae</taxon>
        <taxon>Blastococcus</taxon>
    </lineage>
</organism>
<protein>
    <recommendedName>
        <fullName evidence="4">ABC transporter ATP-binding protein</fullName>
    </recommendedName>
</protein>
<gene>
    <name evidence="2" type="ORF">U6N30_24200</name>
</gene>
<dbReference type="Proteomes" id="UP001324287">
    <property type="component" value="Chromosome"/>
</dbReference>
<dbReference type="EMBL" id="CP141261">
    <property type="protein sequence ID" value="WRL62936.1"/>
    <property type="molecule type" value="Genomic_DNA"/>
</dbReference>
<evidence type="ECO:0000313" key="3">
    <source>
        <dbReference type="Proteomes" id="UP001324287"/>
    </source>
</evidence>
<feature type="region of interest" description="Disordered" evidence="1">
    <location>
        <begin position="54"/>
        <end position="77"/>
    </location>
</feature>
<proteinExistence type="predicted"/>
<keyword evidence="3" id="KW-1185">Reference proteome</keyword>
<accession>A0ABZ1AWJ4</accession>
<evidence type="ECO:0000256" key="1">
    <source>
        <dbReference type="SAM" id="MobiDB-lite"/>
    </source>
</evidence>
<evidence type="ECO:0000313" key="2">
    <source>
        <dbReference type="EMBL" id="WRL62936.1"/>
    </source>
</evidence>
<name>A0ABZ1AWJ4_9ACTN</name>
<evidence type="ECO:0008006" key="4">
    <source>
        <dbReference type="Google" id="ProtNLM"/>
    </source>
</evidence>
<reference evidence="2 3" key="1">
    <citation type="submission" date="2023-12" db="EMBL/GenBank/DDBJ databases">
        <title>Blastococcus brunescens sp. nov., an actonobacterium isolated from sandstone collected in sahara desert.</title>
        <authorList>
            <person name="Gtari M."/>
            <person name="Ghodhbane F."/>
        </authorList>
    </citation>
    <scope>NUCLEOTIDE SEQUENCE [LARGE SCALE GENOMIC DNA]</scope>
    <source>
        <strain evidence="2 3">BMG 8361</strain>
    </source>
</reference>
<dbReference type="RefSeq" id="WP_324274285.1">
    <property type="nucleotide sequence ID" value="NZ_CP141261.1"/>
</dbReference>